<dbReference type="InterPro" id="IPR000215">
    <property type="entry name" value="Serpin_fam"/>
</dbReference>
<name>W5MPW4_LEPOC</name>
<dbReference type="FunFam" id="2.10.310.10:FF:000001">
    <property type="entry name" value="Serpin family A member 1"/>
    <property type="match status" value="1"/>
</dbReference>
<dbReference type="InParanoid" id="W5MPW4"/>
<feature type="signal peptide" evidence="6">
    <location>
        <begin position="1"/>
        <end position="26"/>
    </location>
</feature>
<protein>
    <recommendedName>
        <fullName evidence="7">Serpin domain-containing protein</fullName>
    </recommendedName>
</protein>
<evidence type="ECO:0000256" key="2">
    <source>
        <dbReference type="ARBA" id="ARBA00022729"/>
    </source>
</evidence>
<dbReference type="SUPFAM" id="SSF56574">
    <property type="entry name" value="Serpins"/>
    <property type="match status" value="1"/>
</dbReference>
<proteinExistence type="inferred from homology"/>
<dbReference type="Pfam" id="PF00079">
    <property type="entry name" value="Serpin"/>
    <property type="match status" value="1"/>
</dbReference>
<evidence type="ECO:0000256" key="1">
    <source>
        <dbReference type="ARBA" id="ARBA00009500"/>
    </source>
</evidence>
<dbReference type="FunFam" id="3.30.497.10:FF:000001">
    <property type="entry name" value="Serine protease inhibitor"/>
    <property type="match status" value="1"/>
</dbReference>
<evidence type="ECO:0000256" key="6">
    <source>
        <dbReference type="SAM" id="SignalP"/>
    </source>
</evidence>
<evidence type="ECO:0000256" key="5">
    <source>
        <dbReference type="SAM" id="MobiDB-lite"/>
    </source>
</evidence>
<keyword evidence="2 6" id="KW-0732">Signal</keyword>
<evidence type="ECO:0000256" key="3">
    <source>
        <dbReference type="ARBA" id="ARBA00023180"/>
    </source>
</evidence>
<accession>W5MPW4</accession>
<dbReference type="CDD" id="cd19549">
    <property type="entry name" value="serpinA_A1AT-like"/>
    <property type="match status" value="1"/>
</dbReference>
<dbReference type="FunFam" id="2.30.39.10:FF:000003">
    <property type="entry name" value="alpha-1-antitrypsin isoform X1"/>
    <property type="match status" value="1"/>
</dbReference>
<dbReference type="InterPro" id="IPR023796">
    <property type="entry name" value="Serpin_dom"/>
</dbReference>
<dbReference type="Bgee" id="ENSLOCG00000008567">
    <property type="expression patterns" value="Expressed in liver and 12 other cell types or tissues"/>
</dbReference>
<dbReference type="InterPro" id="IPR042185">
    <property type="entry name" value="Serpin_sf_2"/>
</dbReference>
<dbReference type="HOGENOM" id="CLU_023330_2_1_1"/>
<dbReference type="InterPro" id="IPR042178">
    <property type="entry name" value="Serpin_sf_1"/>
</dbReference>
<dbReference type="PRINTS" id="PR00780">
    <property type="entry name" value="LEUSERPINII"/>
</dbReference>
<dbReference type="Ensembl" id="ENSLOCT00000010437.1">
    <property type="protein sequence ID" value="ENSLOCP00000010423.1"/>
    <property type="gene ID" value="ENSLOCG00000008567.1"/>
</dbReference>
<feature type="domain" description="Serpin" evidence="7">
    <location>
        <begin position="75"/>
        <end position="432"/>
    </location>
</feature>
<dbReference type="OMA" id="MEIMPMS"/>
<reference evidence="9" key="1">
    <citation type="submission" date="2011-12" db="EMBL/GenBank/DDBJ databases">
        <title>The Draft Genome of Lepisosteus oculatus.</title>
        <authorList>
            <consortium name="The Broad Institute Genome Assembly &amp; Analysis Group"/>
            <consortium name="Computational R&amp;D Group"/>
            <consortium name="and Sequencing Platform"/>
            <person name="Di Palma F."/>
            <person name="Alfoldi J."/>
            <person name="Johnson J."/>
            <person name="Berlin A."/>
            <person name="Gnerre S."/>
            <person name="Jaffe D."/>
            <person name="MacCallum I."/>
            <person name="Young S."/>
            <person name="Walker B.J."/>
            <person name="Lander E.S."/>
            <person name="Lindblad-Toh K."/>
        </authorList>
    </citation>
    <scope>NUCLEOTIDE SEQUENCE [LARGE SCALE GENOMIC DNA]</scope>
</reference>
<dbReference type="SMART" id="SM00093">
    <property type="entry name" value="SERPIN"/>
    <property type="match status" value="1"/>
</dbReference>
<dbReference type="AlphaFoldDB" id="W5MPW4"/>
<dbReference type="Gene3D" id="2.30.39.10">
    <property type="entry name" value="Alpha-1-antitrypsin, domain 1"/>
    <property type="match status" value="1"/>
</dbReference>
<evidence type="ECO:0000313" key="8">
    <source>
        <dbReference type="Ensembl" id="ENSLOCP00000010423.1"/>
    </source>
</evidence>
<dbReference type="Proteomes" id="UP000018468">
    <property type="component" value="Linkage group LG7"/>
</dbReference>
<dbReference type="Gene3D" id="3.30.497.10">
    <property type="entry name" value="Antithrombin, subunit I, domain 2"/>
    <property type="match status" value="1"/>
</dbReference>
<dbReference type="EMBL" id="AHAT01003938">
    <property type="status" value="NOT_ANNOTATED_CDS"/>
    <property type="molecule type" value="Genomic_DNA"/>
</dbReference>
<keyword evidence="3" id="KW-0325">Glycoprotein</keyword>
<reference evidence="8" key="3">
    <citation type="submission" date="2025-09" db="UniProtKB">
        <authorList>
            <consortium name="Ensembl"/>
        </authorList>
    </citation>
    <scope>IDENTIFICATION</scope>
</reference>
<dbReference type="STRING" id="7918.ENSLOCP00000010423"/>
<organism evidence="8 9">
    <name type="scientific">Lepisosteus oculatus</name>
    <name type="common">Spotted gar</name>
    <dbReference type="NCBI Taxonomy" id="7918"/>
    <lineage>
        <taxon>Eukaryota</taxon>
        <taxon>Metazoa</taxon>
        <taxon>Chordata</taxon>
        <taxon>Craniata</taxon>
        <taxon>Vertebrata</taxon>
        <taxon>Euteleostomi</taxon>
        <taxon>Actinopterygii</taxon>
        <taxon>Neopterygii</taxon>
        <taxon>Holostei</taxon>
        <taxon>Semionotiformes</taxon>
        <taxon>Lepisosteidae</taxon>
        <taxon>Lepisosteus</taxon>
    </lineage>
</organism>
<reference evidence="8" key="2">
    <citation type="submission" date="2025-08" db="UniProtKB">
        <authorList>
            <consortium name="Ensembl"/>
        </authorList>
    </citation>
    <scope>IDENTIFICATION</scope>
</reference>
<dbReference type="GeneTree" id="ENSGT00940000160877"/>
<keyword evidence="9" id="KW-1185">Reference proteome</keyword>
<dbReference type="InterPro" id="IPR036186">
    <property type="entry name" value="Serpin_sf"/>
</dbReference>
<feature type="region of interest" description="Disordered" evidence="5">
    <location>
        <begin position="33"/>
        <end position="57"/>
    </location>
</feature>
<evidence type="ECO:0000256" key="4">
    <source>
        <dbReference type="RuleBase" id="RU000411"/>
    </source>
</evidence>
<dbReference type="PANTHER" id="PTHR11461:SF363">
    <property type="entry name" value="SERINE (OR CYSTEINE) PROTEINASE INHIBITOR, CLADE A (ALPHA-1 ANTIPROTEINASE, ANTITRYPSIN), MEMBER 1, LIKE PRECURSOR-RELATED"/>
    <property type="match status" value="1"/>
</dbReference>
<dbReference type="InterPro" id="IPR023795">
    <property type="entry name" value="Serpin_CS"/>
</dbReference>
<dbReference type="eggNOG" id="KOG2392">
    <property type="taxonomic scope" value="Eukaryota"/>
</dbReference>
<comment type="similarity">
    <text evidence="1 4">Belongs to the serpin family.</text>
</comment>
<feature type="chain" id="PRO_5004868076" description="Serpin domain-containing protein" evidence="6">
    <location>
        <begin position="27"/>
        <end position="435"/>
    </location>
</feature>
<dbReference type="PANTHER" id="PTHR11461">
    <property type="entry name" value="SERINE PROTEASE INHIBITOR, SERPIN"/>
    <property type="match status" value="1"/>
</dbReference>
<dbReference type="GO" id="GO:0004867">
    <property type="term" value="F:serine-type endopeptidase inhibitor activity"/>
    <property type="evidence" value="ECO:0000318"/>
    <property type="project" value="GO_Central"/>
</dbReference>
<sequence>FSFQVKMRLFLNAGVIAALLLCGVWAAPHHGNPEEHSYTKEHHDHLHHGNQETHEHKQCERSCNQLAPANADFAFALYKHLKSQSQKEAKNIFFSPLSISTALSMLSLGAKGATHDQIFQALGFSEAQVNETQVNEGFEHLYHMLGHSQEQLQLEAGNAVVTDDEFKPSHQFLTDAKHYYQTEGFTVDFHKPDEAKQTINNFIEKKTHGKIKDLIKDLDPGTVMVLLNYMFFKGKWEKPFEEKYTSKGDFHVSKDKTVSVDMMKRTGRYLFYYDQQNSTSVLMLPYRGNASMMVVLPDEGKMETVEEFISKDDIKRWHDSLFRSSLDVEMPKYSVSASYSLKEILIEMGIVNVFGQHADLSGISEVPLKVSKVAHRAVLSVDERGTEAAAATGIDVMPMSMPFSMVINRPFILLILEETTESILFMGKITDPTAQ</sequence>
<dbReference type="Gene3D" id="2.10.310.10">
    <property type="entry name" value="Serpins superfamily"/>
    <property type="match status" value="1"/>
</dbReference>
<evidence type="ECO:0000259" key="7">
    <source>
        <dbReference type="SMART" id="SM00093"/>
    </source>
</evidence>
<dbReference type="GO" id="GO:0005615">
    <property type="term" value="C:extracellular space"/>
    <property type="evidence" value="ECO:0000318"/>
    <property type="project" value="GO_Central"/>
</dbReference>
<evidence type="ECO:0000313" key="9">
    <source>
        <dbReference type="Proteomes" id="UP000018468"/>
    </source>
</evidence>
<dbReference type="PROSITE" id="PS00284">
    <property type="entry name" value="SERPIN"/>
    <property type="match status" value="1"/>
</dbReference>